<sequence length="336" mass="37162">MAVGAEVPRRDALRGLGHDIRVQRMLIWFGTWKEHHGHGVYGSLRRRDAVVGSQSVGYDLSDLHAQSHSHASGWRTRTRAVNYLPVVARFVRTCLDSVKIAADQNQPGIKTLSGLTFPSNFLRRHHITAHGLHTGLRRASAADCERSATAGLSLPCDRDIEVCTGLFLKIDRRYSMACRVETLAGASGISHWRSSDHHKPHNTVCRVPGCLTTGTGTRAVNYLPVVARFVRTCLDSAKIAADRNQPGIKTLSGLTFPSNFLLRHHITAHGLHTGLRRASAADCEWSATAGLSFPCDRDIEVCTGLFLKIDRRYSMAPRRNPGGRLRNFSPEKLWPP</sequence>
<organism evidence="1 2">
    <name type="scientific">Zea mays</name>
    <name type="common">Maize</name>
    <dbReference type="NCBI Taxonomy" id="4577"/>
    <lineage>
        <taxon>Eukaryota</taxon>
        <taxon>Viridiplantae</taxon>
        <taxon>Streptophyta</taxon>
        <taxon>Embryophyta</taxon>
        <taxon>Tracheophyta</taxon>
        <taxon>Spermatophyta</taxon>
        <taxon>Magnoliopsida</taxon>
        <taxon>Liliopsida</taxon>
        <taxon>Poales</taxon>
        <taxon>Poaceae</taxon>
        <taxon>PACMAD clade</taxon>
        <taxon>Panicoideae</taxon>
        <taxon>Andropogonodae</taxon>
        <taxon>Andropogoneae</taxon>
        <taxon>Tripsacinae</taxon>
        <taxon>Zea</taxon>
    </lineage>
</organism>
<accession>A0A804NBF6</accession>
<dbReference type="InParanoid" id="A0A804NBF6"/>
<dbReference type="Proteomes" id="UP000007305">
    <property type="component" value="Chromosome 3"/>
</dbReference>
<keyword evidence="2" id="KW-1185">Reference proteome</keyword>
<name>A0A804NBF6_MAIZE</name>
<proteinExistence type="predicted"/>
<reference evidence="2" key="1">
    <citation type="submission" date="2015-12" db="EMBL/GenBank/DDBJ databases">
        <title>Update maize B73 reference genome by single molecule sequencing technologies.</title>
        <authorList>
            <consortium name="Maize Genome Sequencing Project"/>
            <person name="Ware D."/>
        </authorList>
    </citation>
    <scope>NUCLEOTIDE SEQUENCE [LARGE SCALE GENOMIC DNA]</scope>
    <source>
        <strain evidence="2">cv. B73</strain>
    </source>
</reference>
<reference evidence="1" key="2">
    <citation type="submission" date="2019-07" db="EMBL/GenBank/DDBJ databases">
        <authorList>
            <person name="Seetharam A."/>
            <person name="Woodhouse M."/>
            <person name="Cannon E."/>
        </authorList>
    </citation>
    <scope>NUCLEOTIDE SEQUENCE [LARGE SCALE GENOMIC DNA]</scope>
    <source>
        <strain evidence="1">cv. B73</strain>
    </source>
</reference>
<evidence type="ECO:0000313" key="1">
    <source>
        <dbReference type="EnsemblPlants" id="Zm00001eb149040_P001"/>
    </source>
</evidence>
<reference evidence="1" key="3">
    <citation type="submission" date="2021-05" db="UniProtKB">
        <authorList>
            <consortium name="EnsemblPlants"/>
        </authorList>
    </citation>
    <scope>IDENTIFICATION</scope>
    <source>
        <strain evidence="1">cv. B73</strain>
    </source>
</reference>
<dbReference type="Gramene" id="Zm00001eb149040_T001">
    <property type="protein sequence ID" value="Zm00001eb149040_P001"/>
    <property type="gene ID" value="Zm00001eb149040"/>
</dbReference>
<dbReference type="EnsemblPlants" id="Zm00001eb149040_T001">
    <property type="protein sequence ID" value="Zm00001eb149040_P001"/>
    <property type="gene ID" value="Zm00001eb149040"/>
</dbReference>
<protein>
    <submittedName>
        <fullName evidence="1">Uncharacterized protein</fullName>
    </submittedName>
</protein>
<evidence type="ECO:0000313" key="2">
    <source>
        <dbReference type="Proteomes" id="UP000007305"/>
    </source>
</evidence>
<dbReference type="AlphaFoldDB" id="A0A804NBF6"/>